<evidence type="ECO:0000256" key="1">
    <source>
        <dbReference type="SAM" id="MobiDB-lite"/>
    </source>
</evidence>
<gene>
    <name evidence="2" type="ORF">FPY71_11470</name>
</gene>
<proteinExistence type="predicted"/>
<evidence type="ECO:0008006" key="4">
    <source>
        <dbReference type="Google" id="ProtNLM"/>
    </source>
</evidence>
<keyword evidence="3" id="KW-1185">Reference proteome</keyword>
<organism evidence="2 3">
    <name type="scientific">Aureimonas fodinaquatilis</name>
    <dbReference type="NCBI Taxonomy" id="2565783"/>
    <lineage>
        <taxon>Bacteria</taxon>
        <taxon>Pseudomonadati</taxon>
        <taxon>Pseudomonadota</taxon>
        <taxon>Alphaproteobacteria</taxon>
        <taxon>Hyphomicrobiales</taxon>
        <taxon>Aurantimonadaceae</taxon>
        <taxon>Aureimonas</taxon>
    </lineage>
</organism>
<dbReference type="Proteomes" id="UP000324738">
    <property type="component" value="Unassembled WGS sequence"/>
</dbReference>
<dbReference type="EMBL" id="VTWH01000002">
    <property type="protein sequence ID" value="KAA0971057.1"/>
    <property type="molecule type" value="Genomic_DNA"/>
</dbReference>
<dbReference type="AlphaFoldDB" id="A0A5B0DW50"/>
<sequence>MLIVAVDVVMLRLARIVSLIVVASVLSGCLSSRQAPQGSESRPPVSQGLSGAGLPARAQQVASDAEYQALQFGRVGQPVPWSSGNASGQVVPTQLYRVGSQDCRGFTHTITTGSETVRHVGSACRSGDEWTPVA</sequence>
<accession>A0A5B0DW50</accession>
<evidence type="ECO:0000313" key="3">
    <source>
        <dbReference type="Proteomes" id="UP000324738"/>
    </source>
</evidence>
<evidence type="ECO:0000313" key="2">
    <source>
        <dbReference type="EMBL" id="KAA0971057.1"/>
    </source>
</evidence>
<dbReference type="OrthoDB" id="5402098at2"/>
<feature type="region of interest" description="Disordered" evidence="1">
    <location>
        <begin position="33"/>
        <end position="55"/>
    </location>
</feature>
<protein>
    <recommendedName>
        <fullName evidence="4">Surface antigen domain-containing protein</fullName>
    </recommendedName>
</protein>
<comment type="caution">
    <text evidence="2">The sequence shown here is derived from an EMBL/GenBank/DDBJ whole genome shotgun (WGS) entry which is preliminary data.</text>
</comment>
<dbReference type="RefSeq" id="WP_149300368.1">
    <property type="nucleotide sequence ID" value="NZ_VTWH01000002.1"/>
</dbReference>
<reference evidence="2 3" key="1">
    <citation type="submission" date="2019-08" db="EMBL/GenBank/DDBJ databases">
        <title>Aureimonas fodiniaquatilis sp. nov., isolated from a coal mine wastewater.</title>
        <authorList>
            <person name="Kim W."/>
        </authorList>
    </citation>
    <scope>NUCLEOTIDE SEQUENCE [LARGE SCALE GENOMIC DNA]</scope>
    <source>
        <strain evidence="2 3">CAU 1482</strain>
    </source>
</reference>
<name>A0A5B0DW50_9HYPH</name>